<dbReference type="FunFam" id="3.40.50.1000:FF:000093">
    <property type="entry name" value="NLI interacting factor-like phosphatase family protein"/>
    <property type="match status" value="1"/>
</dbReference>
<accession>A0AAV9IYI4</accession>
<feature type="region of interest" description="Disordered" evidence="1">
    <location>
        <begin position="63"/>
        <end position="96"/>
    </location>
</feature>
<reference evidence="3 4" key="1">
    <citation type="submission" date="2022-07" db="EMBL/GenBank/DDBJ databases">
        <title>Genome-wide signatures of adaptation to extreme environments.</title>
        <authorList>
            <person name="Cho C.H."/>
            <person name="Yoon H.S."/>
        </authorList>
    </citation>
    <scope>NUCLEOTIDE SEQUENCE [LARGE SCALE GENOMIC DNA]</scope>
    <source>
        <strain evidence="3 4">DBV 063 E5</strain>
    </source>
</reference>
<protein>
    <recommendedName>
        <fullName evidence="2">FCP1 homology domain-containing protein</fullName>
    </recommendedName>
</protein>
<feature type="domain" description="FCP1 homology" evidence="2">
    <location>
        <begin position="264"/>
        <end position="427"/>
    </location>
</feature>
<dbReference type="PANTHER" id="PTHR12210">
    <property type="entry name" value="DULLARD PROTEIN PHOSPHATASE"/>
    <property type="match status" value="1"/>
</dbReference>
<gene>
    <name evidence="3" type="ORF">CDCA_CDCA12G3398</name>
</gene>
<dbReference type="InterPro" id="IPR011948">
    <property type="entry name" value="Dullard_phosphatase"/>
</dbReference>
<dbReference type="InterPro" id="IPR004274">
    <property type="entry name" value="FCP1_dom"/>
</dbReference>
<feature type="compositionally biased region" description="Gly residues" evidence="1">
    <location>
        <begin position="1"/>
        <end position="11"/>
    </location>
</feature>
<feature type="region of interest" description="Disordered" evidence="1">
    <location>
        <begin position="446"/>
        <end position="467"/>
    </location>
</feature>
<organism evidence="3 4">
    <name type="scientific">Cyanidium caldarium</name>
    <name type="common">Red alga</name>
    <dbReference type="NCBI Taxonomy" id="2771"/>
    <lineage>
        <taxon>Eukaryota</taxon>
        <taxon>Rhodophyta</taxon>
        <taxon>Bangiophyceae</taxon>
        <taxon>Cyanidiales</taxon>
        <taxon>Cyanidiaceae</taxon>
        <taxon>Cyanidium</taxon>
    </lineage>
</organism>
<dbReference type="NCBIfam" id="TIGR02251">
    <property type="entry name" value="HIF-SF_euk"/>
    <property type="match status" value="1"/>
</dbReference>
<dbReference type="InterPro" id="IPR023214">
    <property type="entry name" value="HAD_sf"/>
</dbReference>
<feature type="region of interest" description="Disordered" evidence="1">
    <location>
        <begin position="171"/>
        <end position="243"/>
    </location>
</feature>
<dbReference type="InterPro" id="IPR050365">
    <property type="entry name" value="TIM50"/>
</dbReference>
<name>A0AAV9IYI4_CYACA</name>
<dbReference type="PROSITE" id="PS50969">
    <property type="entry name" value="FCP1"/>
    <property type="match status" value="1"/>
</dbReference>
<dbReference type="InterPro" id="IPR036412">
    <property type="entry name" value="HAD-like_sf"/>
</dbReference>
<evidence type="ECO:0000313" key="4">
    <source>
        <dbReference type="Proteomes" id="UP001301350"/>
    </source>
</evidence>
<dbReference type="SUPFAM" id="SSF56784">
    <property type="entry name" value="HAD-like"/>
    <property type="match status" value="1"/>
</dbReference>
<evidence type="ECO:0000259" key="2">
    <source>
        <dbReference type="PROSITE" id="PS50969"/>
    </source>
</evidence>
<evidence type="ECO:0000313" key="3">
    <source>
        <dbReference type="EMBL" id="KAK4537373.1"/>
    </source>
</evidence>
<proteinExistence type="predicted"/>
<dbReference type="GO" id="GO:0016791">
    <property type="term" value="F:phosphatase activity"/>
    <property type="evidence" value="ECO:0007669"/>
    <property type="project" value="InterPro"/>
</dbReference>
<feature type="compositionally biased region" description="Low complexity" evidence="1">
    <location>
        <begin position="212"/>
        <end position="234"/>
    </location>
</feature>
<dbReference type="Proteomes" id="UP001301350">
    <property type="component" value="Unassembled WGS sequence"/>
</dbReference>
<dbReference type="SMART" id="SM00577">
    <property type="entry name" value="CPDc"/>
    <property type="match status" value="1"/>
</dbReference>
<dbReference type="AlphaFoldDB" id="A0AAV9IYI4"/>
<sequence length="467" mass="50226">MGDNGAGGPHCGGDTEEDGELPLVMTETAQRAYAERQRAAAAAKAVATSSANDVQVLDVAGGVSGDEAGTAAKPAVVDAAGNGGSRDVSRSRGRGRVRRFLASLRSLFGKSGRMGAASSEAAAVAGEATETPKRPRKPDAPRRSTSGEDTVGGAEVLPPAAVAERLAAVPVATASADPPSPAAVTPPDVGGERSDPGHLTRHRPERWGASWPPLRAPRTYRATAPPATARAATTAEERHDRRNTCRDRWGREGREYLLPPQRDEHAGQKTLVLDLDETLVHSGFDPMENPDYVLNIEVSGTERALYVRKRPGCDTFLREMAALYEIVVFTASLRKYADVVCDLLNKSAGAELIRYRLFRESCDFDAESFCFVKNLHRLGRKLQNVVIVDNSPTAYLKNVENAIPVSSWFSDDDDHVLEDLIPILREIHRADDVRVAIARSDQVRRSLSGEVAPGDVAPPARDESSMP</sequence>
<feature type="compositionally biased region" description="Low complexity" evidence="1">
    <location>
        <begin position="171"/>
        <end position="189"/>
    </location>
</feature>
<dbReference type="CDD" id="cd07521">
    <property type="entry name" value="HAD_FCP1-like"/>
    <property type="match status" value="1"/>
</dbReference>
<feature type="region of interest" description="Disordered" evidence="1">
    <location>
        <begin position="1"/>
        <end position="21"/>
    </location>
</feature>
<keyword evidence="4" id="KW-1185">Reference proteome</keyword>
<dbReference type="EMBL" id="JANCYW010000012">
    <property type="protein sequence ID" value="KAK4537373.1"/>
    <property type="molecule type" value="Genomic_DNA"/>
</dbReference>
<dbReference type="Pfam" id="PF03031">
    <property type="entry name" value="NIF"/>
    <property type="match status" value="1"/>
</dbReference>
<feature type="compositionally biased region" description="Low complexity" evidence="1">
    <location>
        <begin position="115"/>
        <end position="128"/>
    </location>
</feature>
<feature type="compositionally biased region" description="Basic and acidic residues" evidence="1">
    <location>
        <begin position="130"/>
        <end position="146"/>
    </location>
</feature>
<evidence type="ECO:0000256" key="1">
    <source>
        <dbReference type="SAM" id="MobiDB-lite"/>
    </source>
</evidence>
<feature type="region of interest" description="Disordered" evidence="1">
    <location>
        <begin position="112"/>
        <end position="155"/>
    </location>
</feature>
<dbReference type="Gene3D" id="3.40.50.1000">
    <property type="entry name" value="HAD superfamily/HAD-like"/>
    <property type="match status" value="1"/>
</dbReference>
<comment type="caution">
    <text evidence="3">The sequence shown here is derived from an EMBL/GenBank/DDBJ whole genome shotgun (WGS) entry which is preliminary data.</text>
</comment>